<name>A0A2Z7BPU1_9LAMI</name>
<feature type="region of interest" description="Disordered" evidence="1">
    <location>
        <begin position="44"/>
        <end position="63"/>
    </location>
</feature>
<proteinExistence type="predicted"/>
<keyword evidence="3" id="KW-1185">Reference proteome</keyword>
<dbReference type="SUPFAM" id="SSF51182">
    <property type="entry name" value="RmlC-like cupins"/>
    <property type="match status" value="1"/>
</dbReference>
<evidence type="ECO:0000313" key="3">
    <source>
        <dbReference type="Proteomes" id="UP000250235"/>
    </source>
</evidence>
<evidence type="ECO:0000256" key="1">
    <source>
        <dbReference type="SAM" id="MobiDB-lite"/>
    </source>
</evidence>
<dbReference type="InterPro" id="IPR011051">
    <property type="entry name" value="RmlC_Cupin_sf"/>
</dbReference>
<protein>
    <submittedName>
        <fullName evidence="2">Legumin A-like</fullName>
    </submittedName>
</protein>
<accession>A0A2Z7BPU1</accession>
<evidence type="ECO:0000313" key="2">
    <source>
        <dbReference type="EMBL" id="KZV36306.1"/>
    </source>
</evidence>
<reference evidence="2 3" key="1">
    <citation type="journal article" date="2015" name="Proc. Natl. Acad. Sci. U.S.A.">
        <title>The resurrection genome of Boea hygrometrica: A blueprint for survival of dehydration.</title>
        <authorList>
            <person name="Xiao L."/>
            <person name="Yang G."/>
            <person name="Zhang L."/>
            <person name="Yang X."/>
            <person name="Zhao S."/>
            <person name="Ji Z."/>
            <person name="Zhou Q."/>
            <person name="Hu M."/>
            <person name="Wang Y."/>
            <person name="Chen M."/>
            <person name="Xu Y."/>
            <person name="Jin H."/>
            <person name="Xiao X."/>
            <person name="Hu G."/>
            <person name="Bao F."/>
            <person name="Hu Y."/>
            <person name="Wan P."/>
            <person name="Li L."/>
            <person name="Deng X."/>
            <person name="Kuang T."/>
            <person name="Xiang C."/>
            <person name="Zhu J.K."/>
            <person name="Oliver M.J."/>
            <person name="He Y."/>
        </authorList>
    </citation>
    <scope>NUCLEOTIDE SEQUENCE [LARGE SCALE GENOMIC DNA]</scope>
    <source>
        <strain evidence="3">cv. XS01</strain>
    </source>
</reference>
<gene>
    <name evidence="2" type="ORF">F511_26308</name>
</gene>
<sequence>MMRKLSRSAPLEVLQNGKPTLCVHSKLHPFPPDLSQRSLLLASIHPHPRNNSPHSSHHPQHTPLLAAIARRRRRREEIPGPTSENRAFQEGRHYRGSCRRTAQVYNNADEDLVLVVLQDNANQLDRNPRSFFLAGNPQGTQEKHQQYIEEHGGSTRGRDEFGNMKYRPTGLPLFPGFSRFDPVRTGS</sequence>
<dbReference type="Gene3D" id="2.60.120.10">
    <property type="entry name" value="Jelly Rolls"/>
    <property type="match status" value="1"/>
</dbReference>
<feature type="compositionally biased region" description="Low complexity" evidence="1">
    <location>
        <begin position="44"/>
        <end position="54"/>
    </location>
</feature>
<dbReference type="AlphaFoldDB" id="A0A2Z7BPU1"/>
<dbReference type="Proteomes" id="UP000250235">
    <property type="component" value="Unassembled WGS sequence"/>
</dbReference>
<dbReference type="InterPro" id="IPR014710">
    <property type="entry name" value="RmlC-like_jellyroll"/>
</dbReference>
<dbReference type="EMBL" id="KV003909">
    <property type="protein sequence ID" value="KZV36306.1"/>
    <property type="molecule type" value="Genomic_DNA"/>
</dbReference>
<organism evidence="2 3">
    <name type="scientific">Dorcoceras hygrometricum</name>
    <dbReference type="NCBI Taxonomy" id="472368"/>
    <lineage>
        <taxon>Eukaryota</taxon>
        <taxon>Viridiplantae</taxon>
        <taxon>Streptophyta</taxon>
        <taxon>Embryophyta</taxon>
        <taxon>Tracheophyta</taxon>
        <taxon>Spermatophyta</taxon>
        <taxon>Magnoliopsida</taxon>
        <taxon>eudicotyledons</taxon>
        <taxon>Gunneridae</taxon>
        <taxon>Pentapetalae</taxon>
        <taxon>asterids</taxon>
        <taxon>lamiids</taxon>
        <taxon>Lamiales</taxon>
        <taxon>Gesneriaceae</taxon>
        <taxon>Didymocarpoideae</taxon>
        <taxon>Trichosporeae</taxon>
        <taxon>Loxocarpinae</taxon>
        <taxon>Dorcoceras</taxon>
    </lineage>
</organism>